<comment type="caution">
    <text evidence="2">The sequence shown here is derived from an EMBL/GenBank/DDBJ whole genome shotgun (WGS) entry which is preliminary data.</text>
</comment>
<gene>
    <name evidence="2" type="ORF">GCM10007894_03140</name>
</gene>
<feature type="signal peptide" evidence="1">
    <location>
        <begin position="1"/>
        <end position="25"/>
    </location>
</feature>
<keyword evidence="3" id="KW-1185">Reference proteome</keyword>
<protein>
    <recommendedName>
        <fullName evidence="4">MSHA biogenesis protein MshK</fullName>
    </recommendedName>
</protein>
<proteinExistence type="predicted"/>
<sequence>MLPIKSLLKLTAIAILMLSFEAASATLKDPTKPAFGYGQSSHSSTVRSQSLTLNAIVEVGSQRVAIINNKSYKLGQQVGSARINRINKNQVSLDNGRVLTLFTAVVDN</sequence>
<keyword evidence="1" id="KW-0732">Signal</keyword>
<evidence type="ECO:0008006" key="4">
    <source>
        <dbReference type="Google" id="ProtNLM"/>
    </source>
</evidence>
<evidence type="ECO:0000256" key="1">
    <source>
        <dbReference type="SAM" id="SignalP"/>
    </source>
</evidence>
<dbReference type="AlphaFoldDB" id="A0AA37WVN1"/>
<dbReference type="RefSeq" id="WP_095500078.1">
    <property type="nucleotide sequence ID" value="NZ_BSPO01000001.1"/>
</dbReference>
<evidence type="ECO:0000313" key="3">
    <source>
        <dbReference type="Proteomes" id="UP001157439"/>
    </source>
</evidence>
<organism evidence="2 3">
    <name type="scientific">Paraferrimonas haliotis</name>
    <dbReference type="NCBI Taxonomy" id="2013866"/>
    <lineage>
        <taxon>Bacteria</taxon>
        <taxon>Pseudomonadati</taxon>
        <taxon>Pseudomonadota</taxon>
        <taxon>Gammaproteobacteria</taxon>
        <taxon>Alteromonadales</taxon>
        <taxon>Ferrimonadaceae</taxon>
        <taxon>Paraferrimonas</taxon>
    </lineage>
</organism>
<name>A0AA37WVN1_9GAMM</name>
<dbReference type="EMBL" id="BSPO01000001">
    <property type="protein sequence ID" value="GLS82337.1"/>
    <property type="molecule type" value="Genomic_DNA"/>
</dbReference>
<feature type="chain" id="PRO_5041401612" description="MSHA biogenesis protein MshK" evidence="1">
    <location>
        <begin position="26"/>
        <end position="108"/>
    </location>
</feature>
<dbReference type="Proteomes" id="UP001157439">
    <property type="component" value="Unassembled WGS sequence"/>
</dbReference>
<evidence type="ECO:0000313" key="2">
    <source>
        <dbReference type="EMBL" id="GLS82337.1"/>
    </source>
</evidence>
<accession>A0AA37WVN1</accession>
<reference evidence="2 3" key="1">
    <citation type="journal article" date="2014" name="Int. J. Syst. Evol. Microbiol.">
        <title>Complete genome sequence of Corynebacterium casei LMG S-19264T (=DSM 44701T), isolated from a smear-ripened cheese.</title>
        <authorList>
            <consortium name="US DOE Joint Genome Institute (JGI-PGF)"/>
            <person name="Walter F."/>
            <person name="Albersmeier A."/>
            <person name="Kalinowski J."/>
            <person name="Ruckert C."/>
        </authorList>
    </citation>
    <scope>NUCLEOTIDE SEQUENCE [LARGE SCALE GENOMIC DNA]</scope>
    <source>
        <strain evidence="2 3">NBRC 112785</strain>
    </source>
</reference>